<dbReference type="PANTHER" id="PTHR34789">
    <property type="entry name" value="EXPRESSED PROTEIN"/>
    <property type="match status" value="1"/>
</dbReference>
<protein>
    <submittedName>
        <fullName evidence="5">Uncharacterized protein</fullName>
    </submittedName>
</protein>
<feature type="chain" id="PRO_5015082892" evidence="2">
    <location>
        <begin position="23"/>
        <end position="152"/>
    </location>
</feature>
<feature type="compositionally biased region" description="Low complexity" evidence="1">
    <location>
        <begin position="22"/>
        <end position="37"/>
    </location>
</feature>
<reference evidence="5 6" key="2">
    <citation type="journal article" date="2017" name="Front. Plant Sci.">
        <title>Gene Classification and Mining of Molecular Markers Useful in Red Clover (Trifolium pratense) Breeding.</title>
        <authorList>
            <person name="Istvanek J."/>
            <person name="Dluhosova J."/>
            <person name="Dluhos P."/>
            <person name="Patkova L."/>
            <person name="Nedelnik J."/>
            <person name="Repkova J."/>
        </authorList>
    </citation>
    <scope>NUCLEOTIDE SEQUENCE [LARGE SCALE GENOMIC DNA]</scope>
    <source>
        <strain evidence="6">cv. Tatra</strain>
        <tissue evidence="5">Young leaves</tissue>
    </source>
</reference>
<reference evidence="5 6" key="1">
    <citation type="journal article" date="2014" name="Am. J. Bot.">
        <title>Genome assembly and annotation for red clover (Trifolium pratense; Fabaceae).</title>
        <authorList>
            <person name="Istvanek J."/>
            <person name="Jaros M."/>
            <person name="Krenek A."/>
            <person name="Repkova J."/>
        </authorList>
    </citation>
    <scope>NUCLEOTIDE SEQUENCE [LARGE SCALE GENOMIC DNA]</scope>
    <source>
        <strain evidence="6">cv. Tatra</strain>
        <tissue evidence="5">Young leaves</tissue>
    </source>
</reference>
<dbReference type="EMBL" id="ASHM01065606">
    <property type="protein sequence ID" value="PNX91260.1"/>
    <property type="molecule type" value="Genomic_DNA"/>
</dbReference>
<evidence type="ECO:0000313" key="5">
    <source>
        <dbReference type="EMBL" id="PNX91260.1"/>
    </source>
</evidence>
<evidence type="ECO:0000313" key="4">
    <source>
        <dbReference type="EMBL" id="PNX90584.1"/>
    </source>
</evidence>
<evidence type="ECO:0000313" key="6">
    <source>
        <dbReference type="Proteomes" id="UP000236291"/>
    </source>
</evidence>
<dbReference type="PANTHER" id="PTHR34789:SF1">
    <property type="entry name" value="EXPRESSED PROTEIN"/>
    <property type="match status" value="1"/>
</dbReference>
<organism evidence="5 6">
    <name type="scientific">Trifolium pratense</name>
    <name type="common">Red clover</name>
    <dbReference type="NCBI Taxonomy" id="57577"/>
    <lineage>
        <taxon>Eukaryota</taxon>
        <taxon>Viridiplantae</taxon>
        <taxon>Streptophyta</taxon>
        <taxon>Embryophyta</taxon>
        <taxon>Tracheophyta</taxon>
        <taxon>Spermatophyta</taxon>
        <taxon>Magnoliopsida</taxon>
        <taxon>eudicotyledons</taxon>
        <taxon>Gunneridae</taxon>
        <taxon>Pentapetalae</taxon>
        <taxon>rosids</taxon>
        <taxon>fabids</taxon>
        <taxon>Fabales</taxon>
        <taxon>Fabaceae</taxon>
        <taxon>Papilionoideae</taxon>
        <taxon>50 kb inversion clade</taxon>
        <taxon>NPAAA clade</taxon>
        <taxon>Hologalegina</taxon>
        <taxon>IRL clade</taxon>
        <taxon>Trifolieae</taxon>
        <taxon>Trifolium</taxon>
    </lineage>
</organism>
<name>A0A2K3MKG8_TRIPR</name>
<dbReference type="AlphaFoldDB" id="A0A2K3MKG8"/>
<proteinExistence type="predicted"/>
<accession>A0A2K3MKG8</accession>
<evidence type="ECO:0000256" key="1">
    <source>
        <dbReference type="SAM" id="MobiDB-lite"/>
    </source>
</evidence>
<sequence length="152" mass="15176">MKQIRILIFLTILLTVTTSVSSRRSTSSTKSSPSADNKNNDGGGVGGGGNDYGGSFGFGPGGGFSIPGFDNNIGGFGGGYGGGFGGPNGGHSTNGVIRPTVVCKDRGPCFQKKVTCPARCFTSYSRSGKGYGGGGGGGGCTIDCKKKCTAYC</sequence>
<comment type="caution">
    <text evidence="5">The sequence shown here is derived from an EMBL/GenBank/DDBJ whole genome shotgun (WGS) entry which is preliminary data.</text>
</comment>
<dbReference type="EMBL" id="ASHM01063305">
    <property type="protein sequence ID" value="PNX90584.1"/>
    <property type="molecule type" value="Genomic_DNA"/>
</dbReference>
<evidence type="ECO:0000256" key="2">
    <source>
        <dbReference type="SAM" id="SignalP"/>
    </source>
</evidence>
<dbReference type="ExpressionAtlas" id="A0A2K3MKG8">
    <property type="expression patterns" value="baseline"/>
</dbReference>
<keyword evidence="2" id="KW-0732">Signal</keyword>
<feature type="region of interest" description="Disordered" evidence="1">
    <location>
        <begin position="22"/>
        <end position="46"/>
    </location>
</feature>
<dbReference type="EMBL" id="ASHM01025103">
    <property type="protein sequence ID" value="PNX72786.1"/>
    <property type="molecule type" value="Genomic_DNA"/>
</dbReference>
<dbReference type="Proteomes" id="UP000236291">
    <property type="component" value="Unassembled WGS sequence"/>
</dbReference>
<dbReference type="STRING" id="57577.A0A2K3MKG8"/>
<feature type="signal peptide" evidence="2">
    <location>
        <begin position="1"/>
        <end position="22"/>
    </location>
</feature>
<gene>
    <name evidence="3" type="ORF">L195_g028682</name>
    <name evidence="4" type="ORF">L195_g046709</name>
    <name evidence="5" type="ORF">L195_g047390</name>
</gene>
<evidence type="ECO:0000313" key="3">
    <source>
        <dbReference type="EMBL" id="PNX72786.1"/>
    </source>
</evidence>